<evidence type="ECO:0000313" key="2">
    <source>
        <dbReference type="Proteomes" id="UP000294564"/>
    </source>
</evidence>
<evidence type="ECO:0008006" key="3">
    <source>
        <dbReference type="Google" id="ProtNLM"/>
    </source>
</evidence>
<organism evidence="1 2">
    <name type="scientific">Tenacibaculum skagerrakense</name>
    <dbReference type="NCBI Taxonomy" id="186571"/>
    <lineage>
        <taxon>Bacteria</taxon>
        <taxon>Pseudomonadati</taxon>
        <taxon>Bacteroidota</taxon>
        <taxon>Flavobacteriia</taxon>
        <taxon>Flavobacteriales</taxon>
        <taxon>Flavobacteriaceae</taxon>
        <taxon>Tenacibaculum</taxon>
    </lineage>
</organism>
<dbReference type="EMBL" id="SLXM01000009">
    <property type="protein sequence ID" value="TCP23336.1"/>
    <property type="molecule type" value="Genomic_DNA"/>
</dbReference>
<reference evidence="1 2" key="1">
    <citation type="submission" date="2019-03" db="EMBL/GenBank/DDBJ databases">
        <title>Genomic Encyclopedia of Type Strains, Phase IV (KMG-IV): sequencing the most valuable type-strain genomes for metagenomic binning, comparative biology and taxonomic classification.</title>
        <authorList>
            <person name="Goeker M."/>
        </authorList>
    </citation>
    <scope>NUCLEOTIDE SEQUENCE [LARGE SCALE GENOMIC DNA]</scope>
    <source>
        <strain evidence="1 2">DSM 14836</strain>
    </source>
</reference>
<gene>
    <name evidence="1" type="ORF">EV195_10960</name>
</gene>
<dbReference type="Proteomes" id="UP000294564">
    <property type="component" value="Unassembled WGS sequence"/>
</dbReference>
<proteinExistence type="predicted"/>
<sequence length="220" mass="25291">MKKNLLWFAIALLSFTSCIVKKDYINRVVKEGNFENFQNKTVLVTGFENIRANNFINTFEKNFATDSLFVDSYINEFITEAINTNLFAEYVIEVHPILDELNKGINADKEVLDEVFTNAETDYILSFSNFEITNRVETTYNPAVGPHGVGTHSSVEYCILNAEVILYDVKEQKRILQFVTTGESSVFLFDFTNTFMKAKTRSIQHIVNYLKSGKVTYTKY</sequence>
<accession>A0A4V2SLG5</accession>
<dbReference type="OrthoDB" id="1189554at2"/>
<dbReference type="RefSeq" id="WP_132795593.1">
    <property type="nucleotide sequence ID" value="NZ_SLXM01000009.1"/>
</dbReference>
<dbReference type="PROSITE" id="PS51257">
    <property type="entry name" value="PROKAR_LIPOPROTEIN"/>
    <property type="match status" value="1"/>
</dbReference>
<dbReference type="AlphaFoldDB" id="A0A4V2SLG5"/>
<evidence type="ECO:0000313" key="1">
    <source>
        <dbReference type="EMBL" id="TCP23336.1"/>
    </source>
</evidence>
<name>A0A4V2SLG5_9FLAO</name>
<keyword evidence="2" id="KW-1185">Reference proteome</keyword>
<protein>
    <recommendedName>
        <fullName evidence="3">DUF4136 domain-containing protein</fullName>
    </recommendedName>
</protein>
<comment type="caution">
    <text evidence="1">The sequence shown here is derived from an EMBL/GenBank/DDBJ whole genome shotgun (WGS) entry which is preliminary data.</text>
</comment>